<sequence length="447" mass="49745">MPRMFICLHNVKTIMVTHVIAGRAYSMLDTGTHSKSHHSLTASDPLSVNVRKTSTYSNYTTTFGNNVFAHENWEGQSSWLHNYRHDGGKGLEFDYTYDPKPTNRTDSLDEAKKYINATVTQLFYTTNLIHDLYYRDGFDEVSGNFQQHNFGRGARRQRVQHHQLHDAARRAERALLNVPLEHGEPLSRHTRLPGGPANSGCLSWGESGGMGEGWGDFLATTIRSNSTYSDFPMGAWAANQVDGIRNFPYSLNETINPSTYKTHDKGGYWGVHAIGEVWAQTLWVIAQRLIAKHSFVEDLFPPAPLADGSPLVLKHVNSLIVYLVLNGIKLQSCHPSFFDLRDAIIQADEILTGGENYCNLWLAFAEKGLVQDAIQVLSGPEGLVLPQRLMVNGAHEVTLTTNGGIKTTIAKQLPGRLARTDVNSVQERRRTGRFSTPLRLGSLAGDT</sequence>
<reference evidence="1" key="1">
    <citation type="submission" date="2021-02" db="EMBL/GenBank/DDBJ databases">
        <authorList>
            <consortium name="DOE Joint Genome Institute"/>
            <person name="Ahrendt S."/>
            <person name="Looney B.P."/>
            <person name="Miyauchi S."/>
            <person name="Morin E."/>
            <person name="Drula E."/>
            <person name="Courty P.E."/>
            <person name="Chicoki N."/>
            <person name="Fauchery L."/>
            <person name="Kohler A."/>
            <person name="Kuo A."/>
            <person name="Labutti K."/>
            <person name="Pangilinan J."/>
            <person name="Lipzen A."/>
            <person name="Riley R."/>
            <person name="Andreopoulos W."/>
            <person name="He G."/>
            <person name="Johnson J."/>
            <person name="Barry K.W."/>
            <person name="Grigoriev I.V."/>
            <person name="Nagy L."/>
            <person name="Hibbett D."/>
            <person name="Henrissat B."/>
            <person name="Matheny P.B."/>
            <person name="Labbe J."/>
            <person name="Martin F."/>
        </authorList>
    </citation>
    <scope>NUCLEOTIDE SEQUENCE</scope>
    <source>
        <strain evidence="1">FP105234-sp</strain>
    </source>
</reference>
<gene>
    <name evidence="1" type="ORF">FA95DRAFT_1612730</name>
</gene>
<accession>A0ACB8R5T1</accession>
<evidence type="ECO:0000313" key="2">
    <source>
        <dbReference type="Proteomes" id="UP000814033"/>
    </source>
</evidence>
<evidence type="ECO:0000313" key="1">
    <source>
        <dbReference type="EMBL" id="KAI0039247.1"/>
    </source>
</evidence>
<protein>
    <submittedName>
        <fullName evidence="1">Peptidase M36</fullName>
    </submittedName>
</protein>
<name>A0ACB8R5T1_9AGAM</name>
<dbReference type="Proteomes" id="UP000814033">
    <property type="component" value="Unassembled WGS sequence"/>
</dbReference>
<reference evidence="1" key="2">
    <citation type="journal article" date="2022" name="New Phytol.">
        <title>Evolutionary transition to the ectomycorrhizal habit in the genomes of a hyperdiverse lineage of mushroom-forming fungi.</title>
        <authorList>
            <person name="Looney B."/>
            <person name="Miyauchi S."/>
            <person name="Morin E."/>
            <person name="Drula E."/>
            <person name="Courty P.E."/>
            <person name="Kohler A."/>
            <person name="Kuo A."/>
            <person name="LaButti K."/>
            <person name="Pangilinan J."/>
            <person name="Lipzen A."/>
            <person name="Riley R."/>
            <person name="Andreopoulos W."/>
            <person name="He G."/>
            <person name="Johnson J."/>
            <person name="Nolan M."/>
            <person name="Tritt A."/>
            <person name="Barry K.W."/>
            <person name="Grigoriev I.V."/>
            <person name="Nagy L.G."/>
            <person name="Hibbett D."/>
            <person name="Henrissat B."/>
            <person name="Matheny P.B."/>
            <person name="Labbe J."/>
            <person name="Martin F.M."/>
        </authorList>
    </citation>
    <scope>NUCLEOTIDE SEQUENCE</scope>
    <source>
        <strain evidence="1">FP105234-sp</strain>
    </source>
</reference>
<organism evidence="1 2">
    <name type="scientific">Auriscalpium vulgare</name>
    <dbReference type="NCBI Taxonomy" id="40419"/>
    <lineage>
        <taxon>Eukaryota</taxon>
        <taxon>Fungi</taxon>
        <taxon>Dikarya</taxon>
        <taxon>Basidiomycota</taxon>
        <taxon>Agaricomycotina</taxon>
        <taxon>Agaricomycetes</taxon>
        <taxon>Russulales</taxon>
        <taxon>Auriscalpiaceae</taxon>
        <taxon>Auriscalpium</taxon>
    </lineage>
</organism>
<keyword evidence="2" id="KW-1185">Reference proteome</keyword>
<proteinExistence type="predicted"/>
<dbReference type="EMBL" id="MU276333">
    <property type="protein sequence ID" value="KAI0039247.1"/>
    <property type="molecule type" value="Genomic_DNA"/>
</dbReference>
<comment type="caution">
    <text evidence="1">The sequence shown here is derived from an EMBL/GenBank/DDBJ whole genome shotgun (WGS) entry which is preliminary data.</text>
</comment>